<dbReference type="Gene3D" id="3.30.1370.50">
    <property type="entry name" value="R3H-like domain"/>
    <property type="match status" value="1"/>
</dbReference>
<dbReference type="AlphaFoldDB" id="A0A3Q3IB93"/>
<feature type="compositionally biased region" description="Basic and acidic residues" evidence="1">
    <location>
        <begin position="61"/>
        <end position="84"/>
    </location>
</feature>
<reference evidence="3" key="2">
    <citation type="submission" date="2025-09" db="UniProtKB">
        <authorList>
            <consortium name="Ensembl"/>
        </authorList>
    </citation>
    <scope>IDENTIFICATION</scope>
</reference>
<evidence type="ECO:0000313" key="4">
    <source>
        <dbReference type="Proteomes" id="UP000261600"/>
    </source>
</evidence>
<dbReference type="STRING" id="43700.ENSMALP00000000937"/>
<evidence type="ECO:0000259" key="2">
    <source>
        <dbReference type="Pfam" id="PF01424"/>
    </source>
</evidence>
<organism evidence="3 4">
    <name type="scientific">Monopterus albus</name>
    <name type="common">Swamp eel</name>
    <dbReference type="NCBI Taxonomy" id="43700"/>
    <lineage>
        <taxon>Eukaryota</taxon>
        <taxon>Metazoa</taxon>
        <taxon>Chordata</taxon>
        <taxon>Craniata</taxon>
        <taxon>Vertebrata</taxon>
        <taxon>Euteleostomi</taxon>
        <taxon>Actinopterygii</taxon>
        <taxon>Neopterygii</taxon>
        <taxon>Teleostei</taxon>
        <taxon>Neoteleostei</taxon>
        <taxon>Acanthomorphata</taxon>
        <taxon>Anabantaria</taxon>
        <taxon>Synbranchiformes</taxon>
        <taxon>Synbranchidae</taxon>
        <taxon>Monopterus</taxon>
    </lineage>
</organism>
<sequence length="393" mass="44186">MDELETYQKKSNRKSVLLFPPLPSRLRYLIHKATEDLPEFTTFSVGENGHRRVVVCHSELRNEREDDSSLEKNSLCEDPVRSREPGSSVQQQSRRPKRPDKPLFTPRAVRERMSLQNPQGPTAYKELSNLASSSCTCPRGSSDSCFSHETTKFTSSSSTSSQESVPSVASGILNHIAESSVCPPEEELELRLHDAETLVWDQALSSFADMTLADYEKDKENLASGPYCTQTEDNSTDLDVVSEIKVHLKDTVSFSIEHVHNDFSIYENVCINPDEFRHVIEIYDFPSMLKTDDILDAFTEYSDGGMKIKWVDNTHALGVFSSESAALHALSICHPLLKVRPLAKGSKKSKGKAMRRAEFIQPVKERPRTDCAAARRMVTRALGLQGRGQVQRY</sequence>
<dbReference type="KEGG" id="malb:109955940"/>
<dbReference type="Proteomes" id="UP000261600">
    <property type="component" value="Unplaced"/>
</dbReference>
<dbReference type="SUPFAM" id="SSF82708">
    <property type="entry name" value="R3H domain"/>
    <property type="match status" value="1"/>
</dbReference>
<feature type="region of interest" description="Disordered" evidence="1">
    <location>
        <begin position="61"/>
        <end position="124"/>
    </location>
</feature>
<dbReference type="InterPro" id="IPR039884">
    <property type="entry name" value="R3HC1/R3HCL"/>
</dbReference>
<dbReference type="SUPFAM" id="SSF54928">
    <property type="entry name" value="RNA-binding domain, RBD"/>
    <property type="match status" value="1"/>
</dbReference>
<dbReference type="Gene3D" id="3.30.70.330">
    <property type="match status" value="1"/>
</dbReference>
<dbReference type="InterPro" id="IPR035979">
    <property type="entry name" value="RBD_domain_sf"/>
</dbReference>
<dbReference type="PANTHER" id="PTHR21678">
    <property type="entry name" value="GROWTH INHIBITION AND DIFFERENTIATION RELATED PROTEIN 88"/>
    <property type="match status" value="1"/>
</dbReference>
<proteinExistence type="predicted"/>
<evidence type="ECO:0000313" key="3">
    <source>
        <dbReference type="Ensembl" id="ENSMALP00000000937.1"/>
    </source>
</evidence>
<dbReference type="GeneID" id="109955940"/>
<dbReference type="Pfam" id="PF01424">
    <property type="entry name" value="R3H"/>
    <property type="match status" value="1"/>
</dbReference>
<dbReference type="RefSeq" id="XP_020448259.1">
    <property type="nucleotide sequence ID" value="XM_020592603.1"/>
</dbReference>
<dbReference type="CTD" id="203069"/>
<dbReference type="PANTHER" id="PTHR21678:SF6">
    <property type="entry name" value="R3H AND COILED-COIL DOMAIN-CONTAINING PROTEIN 1"/>
    <property type="match status" value="1"/>
</dbReference>
<reference evidence="3" key="1">
    <citation type="submission" date="2025-08" db="UniProtKB">
        <authorList>
            <consortium name="Ensembl"/>
        </authorList>
    </citation>
    <scope>IDENTIFICATION</scope>
</reference>
<accession>A0A3Q3IB93</accession>
<name>A0A3Q3IB93_MONAL</name>
<dbReference type="GO" id="GO:0003676">
    <property type="term" value="F:nucleic acid binding"/>
    <property type="evidence" value="ECO:0007669"/>
    <property type="project" value="InterPro"/>
</dbReference>
<dbReference type="RefSeq" id="XP_020448258.1">
    <property type="nucleotide sequence ID" value="XM_020592602.1"/>
</dbReference>
<dbReference type="InterPro" id="IPR012677">
    <property type="entry name" value="Nucleotide-bd_a/b_plait_sf"/>
</dbReference>
<dbReference type="Ensembl" id="ENSMALT00000000978.1">
    <property type="protein sequence ID" value="ENSMALP00000000937.1"/>
    <property type="gene ID" value="ENSMALG00000000731.1"/>
</dbReference>
<evidence type="ECO:0000256" key="1">
    <source>
        <dbReference type="SAM" id="MobiDB-lite"/>
    </source>
</evidence>
<feature type="domain" description="R3H" evidence="2">
    <location>
        <begin position="12"/>
        <end position="56"/>
    </location>
</feature>
<dbReference type="InterPro" id="IPR001374">
    <property type="entry name" value="R3H_dom"/>
</dbReference>
<dbReference type="OrthoDB" id="5418203at2759"/>
<protein>
    <recommendedName>
        <fullName evidence="2">R3H domain-containing protein</fullName>
    </recommendedName>
</protein>
<keyword evidence="4" id="KW-1185">Reference proteome</keyword>
<dbReference type="InterPro" id="IPR036867">
    <property type="entry name" value="R3H_dom_sf"/>
</dbReference>